<dbReference type="PANTHER" id="PTHR11908:SF157">
    <property type="entry name" value="XANTHINE DEHYDROGENASE SUBUNIT D-RELATED"/>
    <property type="match status" value="1"/>
</dbReference>
<dbReference type="SUPFAM" id="SSF54665">
    <property type="entry name" value="CO dehydrogenase molybdoprotein N-domain-like"/>
    <property type="match status" value="1"/>
</dbReference>
<comment type="caution">
    <text evidence="2">The sequence shown here is derived from an EMBL/GenBank/DDBJ whole genome shotgun (WGS) entry which is preliminary data.</text>
</comment>
<dbReference type="InterPro" id="IPR000674">
    <property type="entry name" value="Ald_Oxase/Xan_DH_a/b"/>
</dbReference>
<feature type="domain" description="Aldehyde oxidase/xanthine dehydrogenase a/b hammerhead" evidence="1">
    <location>
        <begin position="23"/>
        <end position="129"/>
    </location>
</feature>
<evidence type="ECO:0000313" key="2">
    <source>
        <dbReference type="EMBL" id="MBP3963330.1"/>
    </source>
</evidence>
<sequence>MLLNRSTGKERWRVRPDGPDKVTGKLAYLTDRTAPGMLIGRVLRSRYPHARILAIRTDKAKQLPGVHAVLTHMDVPGLNGYGIAVQDQPVLCWDRVRYVGDAVACVAAETAEQAEQALALIEVDYEELPIMDSPSKAMAADAVKLHAKGNILHETEFAHGDIGAGFEGCVHIVEETYISPRQMHAYMETEGGLFVPEADGRLTVHSPTQHGFMDRLQLSRITAMPETAIRILSSPIGGSFGGKDELNVQPYGALLALKTNRPVKIHNSRQESVRAGLKRHPMTITMKTGTDGNGSILAHQVSITADTGPYATLGAEVLHFATEHVIGPYRYGTLDVRSVSVYTNNGMSGEFRGFGGNQAIFALEGQMDRLAETCGMEPWAFRLHNMRRMDDPGPFGHPIAPTDGARQVWDAVAASPLWQEKQQSRPSAPTQPWLHTGIGAAFIMHGAGLGAGIPDPAGGRLVLARDGIIEAQFGYEECGQGLLASLELMLLEQFGFAPSDLRLIIGDTDAVPDSGSTTASRATTMMWKSLQQLKPPFISGLLGAAAELLALPEEKLSVGAGGIWSKGGAGDGNGSGELLLRYKALADGAGREIRAETKFAFPATTFPRTGAHYLYTFAAVVAKVEVNTLTGRVHVLEQYHAVAAGPVINPQGYLGQIEGGSIMALGYTLTEEALMEEGRYMTGNLDSYFIPTIKDANGMVHVEAIEELPEGDDYGPRGVGEIGSVGVAPAILAAIHDATGRRLNKLPIDPLELLERPTFPVKAVKEL</sequence>
<dbReference type="RefSeq" id="WP_210658329.1">
    <property type="nucleotide sequence ID" value="NZ_JAGKSP010000003.1"/>
</dbReference>
<evidence type="ECO:0000259" key="1">
    <source>
        <dbReference type="SMART" id="SM01008"/>
    </source>
</evidence>
<name>A0ABS5CBV2_9BACL</name>
<dbReference type="InterPro" id="IPR017609">
    <property type="entry name" value="Xanthine_dehydrogenase_dsu"/>
</dbReference>
<dbReference type="GO" id="GO:0004854">
    <property type="term" value="F:xanthine dehydrogenase activity"/>
    <property type="evidence" value="ECO:0007669"/>
    <property type="project" value="UniProtKB-EC"/>
</dbReference>
<dbReference type="InterPro" id="IPR037165">
    <property type="entry name" value="AldOxase/xan_DH_Mopterin-bd_sf"/>
</dbReference>
<dbReference type="EC" id="1.17.1.4" evidence="2"/>
<dbReference type="InterPro" id="IPR046867">
    <property type="entry name" value="AldOxase/xan_DH_MoCoBD2"/>
</dbReference>
<dbReference type="SUPFAM" id="SSF56003">
    <property type="entry name" value="Molybdenum cofactor-binding domain"/>
    <property type="match status" value="1"/>
</dbReference>
<dbReference type="InterPro" id="IPR016208">
    <property type="entry name" value="Ald_Oxase/xanthine_DH-like"/>
</dbReference>
<gene>
    <name evidence="2" type="primary">pucD</name>
    <name evidence="2" type="ORF">I8J30_11505</name>
</gene>
<dbReference type="Gene3D" id="3.30.365.10">
    <property type="entry name" value="Aldehyde oxidase/xanthine dehydrogenase, molybdopterin binding domain"/>
    <property type="match status" value="5"/>
</dbReference>
<dbReference type="Gene3D" id="3.90.1170.50">
    <property type="entry name" value="Aldehyde oxidase/xanthine dehydrogenase, a/b hammerhead"/>
    <property type="match status" value="1"/>
</dbReference>
<dbReference type="Pfam" id="PF01315">
    <property type="entry name" value="Ald_Xan_dh_C"/>
    <property type="match status" value="1"/>
</dbReference>
<accession>A0ABS5CBV2</accession>
<dbReference type="NCBIfam" id="TIGR03196">
    <property type="entry name" value="pucD"/>
    <property type="match status" value="1"/>
</dbReference>
<dbReference type="EMBL" id="JAGKSP010000003">
    <property type="protein sequence ID" value="MBP3963330.1"/>
    <property type="molecule type" value="Genomic_DNA"/>
</dbReference>
<keyword evidence="2" id="KW-0560">Oxidoreductase</keyword>
<dbReference type="Pfam" id="PF20256">
    <property type="entry name" value="MoCoBD_2"/>
    <property type="match status" value="1"/>
</dbReference>
<dbReference type="InterPro" id="IPR008274">
    <property type="entry name" value="AldOxase/xan_DH_MoCoBD1"/>
</dbReference>
<proteinExistence type="predicted"/>
<protein>
    <submittedName>
        <fullName evidence="2">Xanthine dehydrogenase subunit D</fullName>
        <ecNumber evidence="2">1.17.1.4</ecNumber>
    </submittedName>
</protein>
<dbReference type="Proteomes" id="UP000673394">
    <property type="component" value="Unassembled WGS sequence"/>
</dbReference>
<evidence type="ECO:0000313" key="3">
    <source>
        <dbReference type="Proteomes" id="UP000673394"/>
    </source>
</evidence>
<reference evidence="2 3" key="1">
    <citation type="submission" date="2021-04" db="EMBL/GenBank/DDBJ databases">
        <title>Paenibacillus sp. DLE-14 whole genome sequence.</title>
        <authorList>
            <person name="Ham Y.J."/>
        </authorList>
    </citation>
    <scope>NUCLEOTIDE SEQUENCE [LARGE SCALE GENOMIC DNA]</scope>
    <source>
        <strain evidence="2 3">DLE-14</strain>
    </source>
</reference>
<dbReference type="Pfam" id="PF02738">
    <property type="entry name" value="MoCoBD_1"/>
    <property type="match status" value="1"/>
</dbReference>
<dbReference type="SMART" id="SM01008">
    <property type="entry name" value="Ald_Xan_dh_C"/>
    <property type="match status" value="1"/>
</dbReference>
<dbReference type="PANTHER" id="PTHR11908">
    <property type="entry name" value="XANTHINE DEHYDROGENASE"/>
    <property type="match status" value="1"/>
</dbReference>
<organism evidence="2 3">
    <name type="scientific">Paenibacillus lignilyticus</name>
    <dbReference type="NCBI Taxonomy" id="1172615"/>
    <lineage>
        <taxon>Bacteria</taxon>
        <taxon>Bacillati</taxon>
        <taxon>Bacillota</taxon>
        <taxon>Bacilli</taxon>
        <taxon>Bacillales</taxon>
        <taxon>Paenibacillaceae</taxon>
        <taxon>Paenibacillus</taxon>
    </lineage>
</organism>
<keyword evidence="3" id="KW-1185">Reference proteome</keyword>
<dbReference type="InterPro" id="IPR036856">
    <property type="entry name" value="Ald_Oxase/Xan_DH_a/b_sf"/>
</dbReference>